<proteinExistence type="inferred from homology"/>
<dbReference type="AlphaFoldDB" id="A0AAE3H5P9"/>
<comment type="caution">
    <text evidence="2">The sequence shown here is derived from an EMBL/GenBank/DDBJ whole genome shotgun (WGS) entry which is preliminary data.</text>
</comment>
<dbReference type="InterPro" id="IPR011659">
    <property type="entry name" value="WD40"/>
</dbReference>
<evidence type="ECO:0000256" key="1">
    <source>
        <dbReference type="ARBA" id="ARBA00009820"/>
    </source>
</evidence>
<gene>
    <name evidence="2" type="ORF">EGI31_16310</name>
</gene>
<dbReference type="Pfam" id="PF07676">
    <property type="entry name" value="PD40"/>
    <property type="match status" value="4"/>
</dbReference>
<organism evidence="2 3">
    <name type="scientific">Lacihabitans soyangensis</name>
    <dbReference type="NCBI Taxonomy" id="869394"/>
    <lineage>
        <taxon>Bacteria</taxon>
        <taxon>Pseudomonadati</taxon>
        <taxon>Bacteroidota</taxon>
        <taxon>Cytophagia</taxon>
        <taxon>Cytophagales</taxon>
        <taxon>Leadbetterellaceae</taxon>
        <taxon>Lacihabitans</taxon>
    </lineage>
</organism>
<dbReference type="RefSeq" id="WP_255038196.1">
    <property type="nucleotide sequence ID" value="NZ_RJUF01000174.1"/>
</dbReference>
<dbReference type="PANTHER" id="PTHR36842:SF1">
    <property type="entry name" value="PROTEIN TOLB"/>
    <property type="match status" value="1"/>
</dbReference>
<name>A0AAE3H5P9_9BACT</name>
<evidence type="ECO:0000313" key="3">
    <source>
        <dbReference type="Proteomes" id="UP001204144"/>
    </source>
</evidence>
<comment type="similarity">
    <text evidence="1">Belongs to the TolB family.</text>
</comment>
<dbReference type="PANTHER" id="PTHR36842">
    <property type="entry name" value="PROTEIN TOLB HOMOLOG"/>
    <property type="match status" value="1"/>
</dbReference>
<dbReference type="Gene3D" id="2.120.10.30">
    <property type="entry name" value="TolB, C-terminal domain"/>
    <property type="match status" value="2"/>
</dbReference>
<keyword evidence="3" id="KW-1185">Reference proteome</keyword>
<dbReference type="SUPFAM" id="SSF82171">
    <property type="entry name" value="DPP6 N-terminal domain-like"/>
    <property type="match status" value="1"/>
</dbReference>
<accession>A0AAE3H5P9</accession>
<sequence length="1038" mass="117458">MLRNITLGVIFCFLGANSFGQSQYFGQNKPRNKTNNFKVLESTHFQLYNYFKEPTPAQEFIKNSEYWYKMHQEVFKLAFIKPNPIILYNTHPDFQETTTIGGEIGEGTGGVTEGLRTRVVMPMMFTKRQTDHVLGHELVHAFQYQTMTYGSDSTTLANIGNLPLFMVEGLAEYMSIGRKDPHTSMWMRDAVLNNDIPSIKDLEVKQYKYFPYRWGQVFWAYVTANYGDDIIRPLFKETAIYGLEKAFIRSFKMDSETFSIKFKNDLIQYYTTQKQGKETEIRGKILGASKKGEDMNISPAISPDGKYLAYISSKNVISLDIFIADATNGKTLRKIESTSFGAHVDSYSFIETSGTWSPDSRKFAVVIQSKAKNKLMVIDIITGEKREYSPENVEAFSNPSWSPDGTQVVFSGLKQGISDIYSLNFRSGETTNLTNDEYSDIQPTWAPDGQKIYFVSDRGGYKARLEQENFKISSLDLTTKQISTLPLFTNADNMNPQVSSVGNSLYFISSPDGFKDLYKINLTDNSLTKMTNYFTGISGITMYSPAISVASRTGEIAYNYFNKGDYNIIIANETHFLNQKVEQNNQEAADLLVPGKILSGSDIVNNNLRNRIYPKNLEFLATKEQKYKPNFKLEYLANSGLGVSTSRFGTGMGGGITALFGDMLNNNQLMGTVALNGEIQDFGGQLFYMNQKNPLQFGLSASHIPYRFFGDTNFKIKDTLGTANGLNYYTADVNQRIARIFIDQVSGFVFRPFSKSTRLEFGLSSNWYSFNVKEYPQFGEIGVGSDGFVYDFNAYQSGRPTKLNAKELGYNKFNLAQLYTAFVGDNTTFGTVAPLNGYRYRIELAKYFGTASYNSVLLDFRKYKFIKPLTLAGRFMYEGRLNPRNIELLNQINPLYIGFPWYMHGFWGNALSKQQGFITQENLQGEQMAVANFEARIPFTGPEKLALIPFQFLPSDLNFFVDGGLVWSKQKKIGQTYPYESFGNNTISFKTSPIFTTGLSLRINVLGYLVVEPYLAVPVYNGRKQPVITGFNFMVPGW</sequence>
<dbReference type="InterPro" id="IPR011042">
    <property type="entry name" value="6-blade_b-propeller_TolB-like"/>
</dbReference>
<dbReference type="Proteomes" id="UP001204144">
    <property type="component" value="Unassembled WGS sequence"/>
</dbReference>
<protein>
    <submittedName>
        <fullName evidence="2">TolB protein</fullName>
    </submittedName>
</protein>
<evidence type="ECO:0000313" key="2">
    <source>
        <dbReference type="EMBL" id="MCP9764504.1"/>
    </source>
</evidence>
<reference evidence="2 3" key="1">
    <citation type="submission" date="2018-11" db="EMBL/GenBank/DDBJ databases">
        <title>Novel bacteria species description.</title>
        <authorList>
            <person name="Han J.-H."/>
        </authorList>
    </citation>
    <scope>NUCLEOTIDE SEQUENCE [LARGE SCALE GENOMIC DNA]</scope>
    <source>
        <strain evidence="2 3">KCTC23259</strain>
    </source>
</reference>
<dbReference type="EMBL" id="RJUF01000174">
    <property type="protein sequence ID" value="MCP9764504.1"/>
    <property type="molecule type" value="Genomic_DNA"/>
</dbReference>